<feature type="region of interest" description="Disordered" evidence="1">
    <location>
        <begin position="236"/>
        <end position="265"/>
    </location>
</feature>
<keyword evidence="4" id="KW-1185">Reference proteome</keyword>
<dbReference type="Pfam" id="PF24120">
    <property type="entry name" value="SsdA_C"/>
    <property type="match status" value="1"/>
</dbReference>
<name>A0AA40CRD9_9PEZI</name>
<evidence type="ECO:0000259" key="2">
    <source>
        <dbReference type="Pfam" id="PF24120"/>
    </source>
</evidence>
<evidence type="ECO:0000256" key="1">
    <source>
        <dbReference type="SAM" id="MobiDB-lite"/>
    </source>
</evidence>
<proteinExistence type="predicted"/>
<dbReference type="AlphaFoldDB" id="A0AA40CRD9"/>
<comment type="caution">
    <text evidence="3">The sequence shown here is derived from an EMBL/GenBank/DDBJ whole genome shotgun (WGS) entry which is preliminary data.</text>
</comment>
<feature type="domain" description="Single-strand DNA deaminase toxin A-like C-terminal" evidence="2">
    <location>
        <begin position="79"/>
        <end position="143"/>
    </location>
</feature>
<gene>
    <name evidence="3" type="ORF">B0T16DRAFT_493645</name>
</gene>
<reference evidence="3" key="1">
    <citation type="submission" date="2023-06" db="EMBL/GenBank/DDBJ databases">
        <title>Genome-scale phylogeny and comparative genomics of the fungal order Sordariales.</title>
        <authorList>
            <consortium name="Lawrence Berkeley National Laboratory"/>
            <person name="Hensen N."/>
            <person name="Bonometti L."/>
            <person name="Westerberg I."/>
            <person name="Brannstrom I.O."/>
            <person name="Guillou S."/>
            <person name="Cros-Aarteil S."/>
            <person name="Calhoun S."/>
            <person name="Haridas S."/>
            <person name="Kuo A."/>
            <person name="Mondo S."/>
            <person name="Pangilinan J."/>
            <person name="Riley R."/>
            <person name="Labutti K."/>
            <person name="Andreopoulos B."/>
            <person name="Lipzen A."/>
            <person name="Chen C."/>
            <person name="Yanf M."/>
            <person name="Daum C."/>
            <person name="Ng V."/>
            <person name="Clum A."/>
            <person name="Steindorff A."/>
            <person name="Ohm R."/>
            <person name="Martin F."/>
            <person name="Silar P."/>
            <person name="Natvig D."/>
            <person name="Lalanne C."/>
            <person name="Gautier V."/>
            <person name="Ament-Velasquez S.L."/>
            <person name="Kruys A."/>
            <person name="Hutchinson M.I."/>
            <person name="Powell A.J."/>
            <person name="Barry K."/>
            <person name="Miller A.N."/>
            <person name="Grigoriev I.V."/>
            <person name="Debuchy R."/>
            <person name="Gladieux P."/>
            <person name="Thoren M.H."/>
            <person name="Johannesson H."/>
        </authorList>
    </citation>
    <scope>NUCLEOTIDE SEQUENCE</scope>
    <source>
        <strain evidence="3">SMH2532-1</strain>
    </source>
</reference>
<accession>A0AA40CRD9</accession>
<feature type="region of interest" description="Disordered" evidence="1">
    <location>
        <begin position="475"/>
        <end position="494"/>
    </location>
</feature>
<evidence type="ECO:0000313" key="4">
    <source>
        <dbReference type="Proteomes" id="UP001174936"/>
    </source>
</evidence>
<dbReference type="EMBL" id="JAULSV010000004">
    <property type="protein sequence ID" value="KAK0646718.1"/>
    <property type="molecule type" value="Genomic_DNA"/>
</dbReference>
<protein>
    <recommendedName>
        <fullName evidence="2">Single-strand DNA deaminase toxin A-like C-terminal domain-containing protein</fullName>
    </recommendedName>
</protein>
<dbReference type="Proteomes" id="UP001174936">
    <property type="component" value="Unassembled WGS sequence"/>
</dbReference>
<sequence>MSQHEVEAIDADAIDDALSISVAQKQETPSTADVFLYKDGWQLGIIIGTMETFNMGTEINRSTSGFIRSKTVEGIRMTAMSGWTCKPKSPLVLDPAKYTVLVQAVAKQLNFDLPPDRWDNGNKGPPTEEQKGRFKACHIEKKLSVWWVRKTLKTFLKTRDLGRMSELKNIQLPEQFRAAKVYLDHDPCDHLGGCLNWLDRLYTETGIRFETERIPSFVKAERAKANFVFGDEDVPAQRPAAKAGPRKLASNPTEKGGVLHTSPPKPVSPLHFDSTNSFRPPPFSPVRTYPHLSSWGEPAERRSWRRFENCAKPATTKLSEEEARQFYQLSPAARNAVASPMLPGLTSSFRTPLWQLNKAPPFPALRPAPAPLAAPALVAAPAPLVTPKLPPLSSMATRVSHLDTEFSGGTRRLEVRLQQMDAQRRRQYKRVPMSSEVSSGFRVSAMTREKHGSRIQDAQNRLDLRRYAYHNRAFPTEGSVRRYPQTQPRRVSKSEQLRKKSIFAQAFENRHAQMRLAEYE</sequence>
<organism evidence="3 4">
    <name type="scientific">Cercophora newfieldiana</name>
    <dbReference type="NCBI Taxonomy" id="92897"/>
    <lineage>
        <taxon>Eukaryota</taxon>
        <taxon>Fungi</taxon>
        <taxon>Dikarya</taxon>
        <taxon>Ascomycota</taxon>
        <taxon>Pezizomycotina</taxon>
        <taxon>Sordariomycetes</taxon>
        <taxon>Sordariomycetidae</taxon>
        <taxon>Sordariales</taxon>
        <taxon>Lasiosphaeriaceae</taxon>
        <taxon>Cercophora</taxon>
    </lineage>
</organism>
<evidence type="ECO:0000313" key="3">
    <source>
        <dbReference type="EMBL" id="KAK0646718.1"/>
    </source>
</evidence>
<dbReference type="InterPro" id="IPR057517">
    <property type="entry name" value="SsdA-like_C"/>
</dbReference>